<name>R9TJ69_9CAUD</name>
<dbReference type="PROSITE" id="PS51257">
    <property type="entry name" value="PROKAR_LIPOPROTEIN"/>
    <property type="match status" value="1"/>
</dbReference>
<sequence length="122" mass="13596">MVNKILAVVLASMLVGCIGTPKEPVPVPATNEIVHPSMPTAPANPGVEILVITTDTIKPNTAYVGFEYDEWLNFAKWMHSYKAYNDDLLEVIRLYKEQDPALQKKDEKIKEKGCFGSPFCVL</sequence>
<organism evidence="1 2">
    <name type="scientific">Vibrio phage nt-1</name>
    <dbReference type="NCBI Taxonomy" id="115992"/>
    <lineage>
        <taxon>Viruses</taxon>
        <taxon>Duplodnaviria</taxon>
        <taxon>Heunggongvirae</taxon>
        <taxon>Uroviricota</taxon>
        <taxon>Caudoviricetes</taxon>
        <taxon>Pantevenvirales</taxon>
        <taxon>Straboviridae</taxon>
        <taxon>Mylasvirus</taxon>
        <taxon>Mylasvirus persius</taxon>
    </lineage>
</organism>
<dbReference type="RefSeq" id="YP_008125286.1">
    <property type="nucleotide sequence ID" value="NC_021529.2"/>
</dbReference>
<dbReference type="Proteomes" id="UP000201461">
    <property type="component" value="Segment"/>
</dbReference>
<dbReference type="OrthoDB" id="22352at10239"/>
<dbReference type="KEGG" id="vg:15926588"/>
<dbReference type="GeneID" id="15926588"/>
<evidence type="ECO:0000313" key="1">
    <source>
        <dbReference type="EMBL" id="AGN30137.1"/>
    </source>
</evidence>
<gene>
    <name evidence="1" type="ORF">VPFG_00135</name>
</gene>
<reference evidence="1 2" key="1">
    <citation type="journal article" date="2014" name="Genome Biol. Evol.">
        <title>Composite Conserved Promoter-Terminator Motifs (PeSLs) that Mediate Modular Shuffling in the Diverse T4-Like Myoviruses.</title>
        <authorList>
            <person name="Comeau A.M."/>
            <person name="Arbiol C."/>
            <person name="Krisch H.M."/>
        </authorList>
    </citation>
    <scope>NUCLEOTIDE SEQUENCE [LARGE SCALE GENOMIC DNA]</scope>
</reference>
<accession>R9TJ69</accession>
<evidence type="ECO:0000313" key="2">
    <source>
        <dbReference type="Proteomes" id="UP000201461"/>
    </source>
</evidence>
<protein>
    <submittedName>
        <fullName evidence="1">Uncharacterized protein</fullName>
    </submittedName>
</protein>
<dbReference type="EMBL" id="HQ317393">
    <property type="protein sequence ID" value="AGN30137.1"/>
    <property type="molecule type" value="Genomic_DNA"/>
</dbReference>
<proteinExistence type="predicted"/>
<keyword evidence="2" id="KW-1185">Reference proteome</keyword>